<feature type="region of interest" description="Disordered" evidence="1">
    <location>
        <begin position="22"/>
        <end position="48"/>
    </location>
</feature>
<sequence length="65" mass="7279">MECLQEKTLRARHERNRATIPRPLTWAGPGAVSQPRCGQAMPMKWTGSSLPAMRPVSASYRRPMA</sequence>
<evidence type="ECO:0000256" key="1">
    <source>
        <dbReference type="SAM" id="MobiDB-lite"/>
    </source>
</evidence>
<accession>A0A087SA17</accession>
<dbReference type="AlphaFoldDB" id="A0A087SA17"/>
<dbReference type="KEGG" id="apro:F751_4215"/>
<dbReference type="EMBL" id="KL662078">
    <property type="protein sequence ID" value="KFM22571.1"/>
    <property type="molecule type" value="Genomic_DNA"/>
</dbReference>
<evidence type="ECO:0000313" key="2">
    <source>
        <dbReference type="EMBL" id="KFM22571.1"/>
    </source>
</evidence>
<evidence type="ECO:0000313" key="3">
    <source>
        <dbReference type="Proteomes" id="UP000028924"/>
    </source>
</evidence>
<reference evidence="2 3" key="1">
    <citation type="journal article" date="2014" name="BMC Genomics">
        <title>Oil accumulation mechanisms of the oleaginous microalga Chlorella protothecoides revealed through its genome, transcriptomes, and proteomes.</title>
        <authorList>
            <person name="Gao C."/>
            <person name="Wang Y."/>
            <person name="Shen Y."/>
            <person name="Yan D."/>
            <person name="He X."/>
            <person name="Dai J."/>
            <person name="Wu Q."/>
        </authorList>
    </citation>
    <scope>NUCLEOTIDE SEQUENCE [LARGE SCALE GENOMIC DNA]</scope>
    <source>
        <strain evidence="2 3">0710</strain>
    </source>
</reference>
<dbReference type="RefSeq" id="XP_011395427.1">
    <property type="nucleotide sequence ID" value="XM_011397125.1"/>
</dbReference>
<protein>
    <submittedName>
        <fullName evidence="2">Uncharacterized protein</fullName>
    </submittedName>
</protein>
<keyword evidence="3" id="KW-1185">Reference proteome</keyword>
<proteinExistence type="predicted"/>
<name>A0A087SA17_AUXPR</name>
<dbReference type="Proteomes" id="UP000028924">
    <property type="component" value="Unassembled WGS sequence"/>
</dbReference>
<dbReference type="GeneID" id="23615606"/>
<gene>
    <name evidence="2" type="ORF">F751_4215</name>
</gene>
<organism evidence="2 3">
    <name type="scientific">Auxenochlorella protothecoides</name>
    <name type="common">Green microalga</name>
    <name type="synonym">Chlorella protothecoides</name>
    <dbReference type="NCBI Taxonomy" id="3075"/>
    <lineage>
        <taxon>Eukaryota</taxon>
        <taxon>Viridiplantae</taxon>
        <taxon>Chlorophyta</taxon>
        <taxon>core chlorophytes</taxon>
        <taxon>Trebouxiophyceae</taxon>
        <taxon>Chlorellales</taxon>
        <taxon>Chlorellaceae</taxon>
        <taxon>Auxenochlorella</taxon>
    </lineage>
</organism>